<gene>
    <name evidence="3" type="ORF">F2Q68_00001482</name>
    <name evidence="4" type="ORF">F2Q70_00008463</name>
</gene>
<evidence type="ECO:0000256" key="1">
    <source>
        <dbReference type="PROSITE-ProRule" id="PRU00042"/>
    </source>
</evidence>
<dbReference type="PANTHER" id="PTHR15921">
    <property type="entry name" value="PRE-MRNA CLEAVAGE COMPLEX II"/>
    <property type="match status" value="1"/>
</dbReference>
<dbReference type="GO" id="GO:0005737">
    <property type="term" value="C:cytoplasm"/>
    <property type="evidence" value="ECO:0007669"/>
    <property type="project" value="TreeGrafter"/>
</dbReference>
<dbReference type="GO" id="GO:0003729">
    <property type="term" value="F:mRNA binding"/>
    <property type="evidence" value="ECO:0007669"/>
    <property type="project" value="InterPro"/>
</dbReference>
<dbReference type="GO" id="GO:0006369">
    <property type="term" value="P:termination of RNA polymerase II transcription"/>
    <property type="evidence" value="ECO:0007669"/>
    <property type="project" value="InterPro"/>
</dbReference>
<keyword evidence="1" id="KW-0863">Zinc-finger</keyword>
<name>A0A8S9M6U3_BRACR</name>
<dbReference type="GO" id="GO:0000993">
    <property type="term" value="F:RNA polymerase II complex binding"/>
    <property type="evidence" value="ECO:0007669"/>
    <property type="project" value="InterPro"/>
</dbReference>
<keyword evidence="1" id="KW-0479">Metal-binding</keyword>
<evidence type="ECO:0000313" key="3">
    <source>
        <dbReference type="EMBL" id="KAF2579694.1"/>
    </source>
</evidence>
<dbReference type="PANTHER" id="PTHR15921:SF3">
    <property type="entry name" value="PRE-MRNA CLEAVAGE COMPLEX 2 PROTEIN PCF11"/>
    <property type="match status" value="1"/>
</dbReference>
<sequence length="242" mass="27190">MAAGRLLLGLCMIQKPILPLVQPRECRTSEHECFDGSCHEEWNPFLIIQLVMQSRRKVFKMSFKGLLIPASKTELPSLVQCAAPSISQDHSSDHSTSSSLSVTVVPSDAQPLVSVKKGPSTAPEVAPVGTAKSEPETLIGLKFRADKIRELHPAVISSLFDDLPHLCNSCGVRLKQKEDLDRHMELHDKKLELFDQEFFAELEVRKAIKQVRNYLSNLHTKAKKPILEEVVESQREQVREFS</sequence>
<dbReference type="InterPro" id="IPR045154">
    <property type="entry name" value="PCF11-like"/>
</dbReference>
<accession>A0A8S9M6U3</accession>
<protein>
    <recommendedName>
        <fullName evidence="2">C2H2-type domain-containing protein</fullName>
    </recommendedName>
</protein>
<evidence type="ECO:0000259" key="2">
    <source>
        <dbReference type="PROSITE" id="PS50157"/>
    </source>
</evidence>
<feature type="domain" description="C2H2-type" evidence="2">
    <location>
        <begin position="165"/>
        <end position="192"/>
    </location>
</feature>
<reference evidence="4" key="1">
    <citation type="submission" date="2019-12" db="EMBL/GenBank/DDBJ databases">
        <title>Genome sequencing and annotation of Brassica cretica.</title>
        <authorList>
            <person name="Studholme D.J."/>
            <person name="Sarris P.F."/>
        </authorList>
    </citation>
    <scope>NUCLEOTIDE SEQUENCE</scope>
    <source>
        <strain evidence="3">PFS-001/15</strain>
        <strain evidence="4">PFS-102/07</strain>
        <tissue evidence="4">Leaf</tissue>
    </source>
</reference>
<organism evidence="4">
    <name type="scientific">Brassica cretica</name>
    <name type="common">Mustard</name>
    <dbReference type="NCBI Taxonomy" id="69181"/>
    <lineage>
        <taxon>Eukaryota</taxon>
        <taxon>Viridiplantae</taxon>
        <taxon>Streptophyta</taxon>
        <taxon>Embryophyta</taxon>
        <taxon>Tracheophyta</taxon>
        <taxon>Spermatophyta</taxon>
        <taxon>Magnoliopsida</taxon>
        <taxon>eudicotyledons</taxon>
        <taxon>Gunneridae</taxon>
        <taxon>Pentapetalae</taxon>
        <taxon>rosids</taxon>
        <taxon>malvids</taxon>
        <taxon>Brassicales</taxon>
        <taxon>Brassicaceae</taxon>
        <taxon>Brassiceae</taxon>
        <taxon>Brassica</taxon>
    </lineage>
</organism>
<dbReference type="GO" id="GO:0005849">
    <property type="term" value="C:mRNA cleavage factor complex"/>
    <property type="evidence" value="ECO:0007669"/>
    <property type="project" value="TreeGrafter"/>
</dbReference>
<dbReference type="PROSITE" id="PS50157">
    <property type="entry name" value="ZINC_FINGER_C2H2_2"/>
    <property type="match status" value="1"/>
</dbReference>
<dbReference type="GO" id="GO:0031124">
    <property type="term" value="P:mRNA 3'-end processing"/>
    <property type="evidence" value="ECO:0007669"/>
    <property type="project" value="InterPro"/>
</dbReference>
<dbReference type="AlphaFoldDB" id="A0A8S9M6U3"/>
<keyword evidence="1" id="KW-0862">Zinc</keyword>
<dbReference type="Proteomes" id="UP000712281">
    <property type="component" value="Unassembled WGS sequence"/>
</dbReference>
<dbReference type="PROSITE" id="PS00028">
    <property type="entry name" value="ZINC_FINGER_C2H2_1"/>
    <property type="match status" value="1"/>
</dbReference>
<proteinExistence type="predicted"/>
<dbReference type="InterPro" id="IPR013087">
    <property type="entry name" value="Znf_C2H2_type"/>
</dbReference>
<comment type="caution">
    <text evidence="4">The sequence shown here is derived from an EMBL/GenBank/DDBJ whole genome shotgun (WGS) entry which is preliminary data.</text>
</comment>
<dbReference type="EMBL" id="QGKY02000089">
    <property type="protein sequence ID" value="KAF2615824.1"/>
    <property type="molecule type" value="Genomic_DNA"/>
</dbReference>
<dbReference type="GO" id="GO:0008270">
    <property type="term" value="F:zinc ion binding"/>
    <property type="evidence" value="ECO:0007669"/>
    <property type="project" value="UniProtKB-KW"/>
</dbReference>
<dbReference type="EMBL" id="QGKW02001660">
    <property type="protein sequence ID" value="KAF2579694.1"/>
    <property type="molecule type" value="Genomic_DNA"/>
</dbReference>
<evidence type="ECO:0000313" key="4">
    <source>
        <dbReference type="EMBL" id="KAF2615824.1"/>
    </source>
</evidence>